<feature type="transmembrane region" description="Helical" evidence="11">
    <location>
        <begin position="147"/>
        <end position="169"/>
    </location>
</feature>
<keyword evidence="6" id="KW-0735">Signal-anchor</keyword>
<dbReference type="Proteomes" id="UP000324269">
    <property type="component" value="Unassembled WGS sequence"/>
</dbReference>
<keyword evidence="8 11" id="KW-0472">Membrane</keyword>
<evidence type="ECO:0000256" key="4">
    <source>
        <dbReference type="ARBA" id="ARBA00022801"/>
    </source>
</evidence>
<evidence type="ECO:0000256" key="2">
    <source>
        <dbReference type="ARBA" id="ARBA00022670"/>
    </source>
</evidence>
<comment type="caution">
    <text evidence="12">The sequence shown here is derived from an EMBL/GenBank/DDBJ whole genome shotgun (WGS) entry which is preliminary data.</text>
</comment>
<evidence type="ECO:0000256" key="3">
    <source>
        <dbReference type="ARBA" id="ARBA00022692"/>
    </source>
</evidence>
<accession>A0A5D4TPZ5</accession>
<evidence type="ECO:0000256" key="8">
    <source>
        <dbReference type="ARBA" id="ARBA00023136"/>
    </source>
</evidence>
<dbReference type="SUPFAM" id="SSF51306">
    <property type="entry name" value="LexA/Signal peptidase"/>
    <property type="match status" value="1"/>
</dbReference>
<dbReference type="EMBL" id="VTEZ01000005">
    <property type="protein sequence ID" value="TYS83811.1"/>
    <property type="molecule type" value="Genomic_DNA"/>
</dbReference>
<dbReference type="InterPro" id="IPR019533">
    <property type="entry name" value="Peptidase_S26"/>
</dbReference>
<dbReference type="NCBIfam" id="NF046067">
    <property type="entry name" value="SigPepSipWBacil"/>
    <property type="match status" value="1"/>
</dbReference>
<dbReference type="AlphaFoldDB" id="A0A5D4TPZ5"/>
<evidence type="ECO:0000256" key="1">
    <source>
        <dbReference type="ARBA" id="ARBA00004648"/>
    </source>
</evidence>
<dbReference type="PRINTS" id="PR00728">
    <property type="entry name" value="SIGNALPTASE"/>
</dbReference>
<organism evidence="12 13">
    <name type="scientific">Rossellomorea aquimaris</name>
    <dbReference type="NCBI Taxonomy" id="189382"/>
    <lineage>
        <taxon>Bacteria</taxon>
        <taxon>Bacillati</taxon>
        <taxon>Bacillota</taxon>
        <taxon>Bacilli</taxon>
        <taxon>Bacillales</taxon>
        <taxon>Bacillaceae</taxon>
        <taxon>Rossellomorea</taxon>
    </lineage>
</organism>
<dbReference type="PANTHER" id="PTHR10806:SF6">
    <property type="entry name" value="SIGNAL PEPTIDASE COMPLEX CATALYTIC SUBUNIT SEC11"/>
    <property type="match status" value="1"/>
</dbReference>
<evidence type="ECO:0000313" key="12">
    <source>
        <dbReference type="EMBL" id="TYS83811.1"/>
    </source>
</evidence>
<evidence type="ECO:0000313" key="13">
    <source>
        <dbReference type="Proteomes" id="UP000324269"/>
    </source>
</evidence>
<evidence type="ECO:0000256" key="6">
    <source>
        <dbReference type="ARBA" id="ARBA00022968"/>
    </source>
</evidence>
<dbReference type="InterPro" id="IPR001733">
    <property type="entry name" value="Peptidase_S26B"/>
</dbReference>
<comment type="function">
    <text evidence="9">Catalytic component of the signal peptidase complex (SPC) which catalyzes the cleavage of N-terminal signal sequences from nascent proteins as they are translocated into the lumen of the endoplasmic reticulum. Specifically cleaves N-terminal signal peptides that contain a hydrophobic alpha-helix (h-region) shorter than 18-20 amino acids.</text>
</comment>
<dbReference type="OrthoDB" id="2243765at2"/>
<sequence length="181" mass="20088">MKKVFLILRKIMVGISFFLFCSLAFIVLSSKASGGEPTILNHQFKVVLSGSMEPTFQTGSIIVIEKAKNNAAYKKNQIITFQSEDKLITHRIIDMKESNGQTLYITKGDNNDAPDRDYVLSQNIVGSYKDFTIPYLGYMVNYASSKIGSALLLFIPGLLLVLSAARSIFVTLKEVEMKTTG</sequence>
<gene>
    <name evidence="12" type="ORF">FZC85_17660</name>
</gene>
<evidence type="ECO:0000256" key="9">
    <source>
        <dbReference type="ARBA" id="ARBA00045533"/>
    </source>
</evidence>
<comment type="subcellular location">
    <subcellularLocation>
        <location evidence="1">Endoplasmic reticulum membrane</location>
        <topology evidence="1">Single-pass type II membrane protein</topology>
    </subcellularLocation>
</comment>
<dbReference type="EC" id="3.4.21.89" evidence="10"/>
<proteinExistence type="predicted"/>
<dbReference type="GO" id="GO:0009003">
    <property type="term" value="F:signal peptidase activity"/>
    <property type="evidence" value="ECO:0007669"/>
    <property type="project" value="UniProtKB-EC"/>
</dbReference>
<dbReference type="GO" id="GO:0006465">
    <property type="term" value="P:signal peptide processing"/>
    <property type="evidence" value="ECO:0007669"/>
    <property type="project" value="UniProtKB-UniRule"/>
</dbReference>
<keyword evidence="5" id="KW-0256">Endoplasmic reticulum</keyword>
<evidence type="ECO:0000256" key="7">
    <source>
        <dbReference type="ARBA" id="ARBA00022989"/>
    </source>
</evidence>
<keyword evidence="7 11" id="KW-1133">Transmembrane helix</keyword>
<keyword evidence="2" id="KW-0645">Protease</keyword>
<keyword evidence="3 11" id="KW-0812">Transmembrane</keyword>
<dbReference type="PANTHER" id="PTHR10806">
    <property type="entry name" value="SIGNAL PEPTIDASE COMPLEX CATALYTIC SUBUNIT SEC11"/>
    <property type="match status" value="1"/>
</dbReference>
<dbReference type="NCBIfam" id="TIGR02228">
    <property type="entry name" value="sigpep_I_arch"/>
    <property type="match status" value="1"/>
</dbReference>
<dbReference type="GO" id="GO:0016020">
    <property type="term" value="C:membrane"/>
    <property type="evidence" value="ECO:0007669"/>
    <property type="project" value="UniProtKB-UniRule"/>
</dbReference>
<dbReference type="InterPro" id="IPR019756">
    <property type="entry name" value="Pept_S26A_signal_pept_1_Ser-AS"/>
</dbReference>
<keyword evidence="4 12" id="KW-0378">Hydrolase</keyword>
<dbReference type="PROSITE" id="PS00501">
    <property type="entry name" value="SPASE_I_1"/>
    <property type="match status" value="1"/>
</dbReference>
<evidence type="ECO:0000256" key="5">
    <source>
        <dbReference type="ARBA" id="ARBA00022824"/>
    </source>
</evidence>
<dbReference type="InterPro" id="IPR036286">
    <property type="entry name" value="LexA/Signal_pep-like_sf"/>
</dbReference>
<reference evidence="12 13" key="1">
    <citation type="submission" date="2019-08" db="EMBL/GenBank/DDBJ databases">
        <title>Bacillus genomes from the desert of Cuatro Cienegas, Coahuila.</title>
        <authorList>
            <person name="Olmedo-Alvarez G."/>
        </authorList>
    </citation>
    <scope>NUCLEOTIDE SEQUENCE [LARGE SCALE GENOMIC DNA]</scope>
    <source>
        <strain evidence="12 13">CH87b_3T</strain>
    </source>
</reference>
<protein>
    <recommendedName>
        <fullName evidence="10">Signal peptidase I</fullName>
        <ecNumber evidence="10">3.4.21.89</ecNumber>
    </recommendedName>
</protein>
<dbReference type="Gene3D" id="2.10.109.10">
    <property type="entry name" value="Umud Fragment, subunit A"/>
    <property type="match status" value="1"/>
</dbReference>
<dbReference type="GO" id="GO:0004252">
    <property type="term" value="F:serine-type endopeptidase activity"/>
    <property type="evidence" value="ECO:0007669"/>
    <property type="project" value="UniProtKB-UniRule"/>
</dbReference>
<dbReference type="RefSeq" id="WP_148970326.1">
    <property type="nucleotide sequence ID" value="NZ_CANLNA010000005.1"/>
</dbReference>
<dbReference type="CDD" id="cd06530">
    <property type="entry name" value="S26_SPase_I"/>
    <property type="match status" value="1"/>
</dbReference>
<name>A0A5D4TPZ5_9BACI</name>
<evidence type="ECO:0000256" key="11">
    <source>
        <dbReference type="SAM" id="Phobius"/>
    </source>
</evidence>
<evidence type="ECO:0000256" key="10">
    <source>
        <dbReference type="NCBIfam" id="TIGR02228"/>
    </source>
</evidence>